<evidence type="ECO:0000313" key="2">
    <source>
        <dbReference type="Proteomes" id="UP000289340"/>
    </source>
</evidence>
<keyword evidence="2" id="KW-1185">Reference proteome</keyword>
<name>A0A445K761_GLYSO</name>
<reference evidence="1 2" key="1">
    <citation type="submission" date="2018-09" db="EMBL/GenBank/DDBJ databases">
        <title>A high-quality reference genome of wild soybean provides a powerful tool to mine soybean genomes.</title>
        <authorList>
            <person name="Xie M."/>
            <person name="Chung C.Y.L."/>
            <person name="Li M.-W."/>
            <person name="Wong F.-L."/>
            <person name="Chan T.-F."/>
            <person name="Lam H.-M."/>
        </authorList>
    </citation>
    <scope>NUCLEOTIDE SEQUENCE [LARGE SCALE GENOMIC DNA]</scope>
    <source>
        <strain evidence="2">cv. W05</strain>
        <tissue evidence="1">Hypocotyl of etiolated seedlings</tissue>
    </source>
</reference>
<comment type="caution">
    <text evidence="1">The sequence shown here is derived from an EMBL/GenBank/DDBJ whole genome shotgun (WGS) entry which is preliminary data.</text>
</comment>
<evidence type="ECO:0000313" key="1">
    <source>
        <dbReference type="EMBL" id="RZC06629.1"/>
    </source>
</evidence>
<sequence length="103" mass="11924">MEEYLCSCLMRPYEIQVIEKWTMKEYKVQSSWTTTSYHPSLGLIYPICFTKNGEILASNGNRALVSISNKGEHTRGWCRTVICMVNGKLIILQHTSPFWGLKY</sequence>
<accession>A0A445K761</accession>
<protein>
    <submittedName>
        <fullName evidence="1">Uncharacterized protein</fullName>
    </submittedName>
</protein>
<organism evidence="1 2">
    <name type="scientific">Glycine soja</name>
    <name type="common">Wild soybean</name>
    <dbReference type="NCBI Taxonomy" id="3848"/>
    <lineage>
        <taxon>Eukaryota</taxon>
        <taxon>Viridiplantae</taxon>
        <taxon>Streptophyta</taxon>
        <taxon>Embryophyta</taxon>
        <taxon>Tracheophyta</taxon>
        <taxon>Spermatophyta</taxon>
        <taxon>Magnoliopsida</taxon>
        <taxon>eudicotyledons</taxon>
        <taxon>Gunneridae</taxon>
        <taxon>Pentapetalae</taxon>
        <taxon>rosids</taxon>
        <taxon>fabids</taxon>
        <taxon>Fabales</taxon>
        <taxon>Fabaceae</taxon>
        <taxon>Papilionoideae</taxon>
        <taxon>50 kb inversion clade</taxon>
        <taxon>NPAAA clade</taxon>
        <taxon>indigoferoid/millettioid clade</taxon>
        <taxon>Phaseoleae</taxon>
        <taxon>Glycine</taxon>
        <taxon>Glycine subgen. Soja</taxon>
    </lineage>
</organism>
<gene>
    <name evidence="1" type="ORF">D0Y65_014206</name>
</gene>
<proteinExistence type="predicted"/>
<dbReference type="EMBL" id="QZWG01000006">
    <property type="protein sequence ID" value="RZC06629.1"/>
    <property type="molecule type" value="Genomic_DNA"/>
</dbReference>
<dbReference type="AlphaFoldDB" id="A0A445K761"/>
<dbReference type="Proteomes" id="UP000289340">
    <property type="component" value="Chromosome 6"/>
</dbReference>